<dbReference type="Gene3D" id="1.20.1250.20">
    <property type="entry name" value="MFS general substrate transporter like domains"/>
    <property type="match status" value="1"/>
</dbReference>
<evidence type="ECO:0000256" key="2">
    <source>
        <dbReference type="ARBA" id="ARBA00022448"/>
    </source>
</evidence>
<dbReference type="InterPro" id="IPR020846">
    <property type="entry name" value="MFS_dom"/>
</dbReference>
<sequence length="492" mass="50288">MTSTLETTPRAGTAGSLRRPLGAVLAAVGIPMFMVALDNLVVTNALPVIRTELNASLSDLQWFVNAYTLSFASLLLTASALGDRFGRRRIFLVGIALFTAASAACALATEPWMLVAARAIQGFGGAAVMPLSLTLLSDAVPEKMRSAAIGIWGGISGLGIAVGPVVGGAVVGGLSWQWIFWLNVPIGIAVLPFAARVLGESFGGARRFDPLGLVLSAGGVLAIVWAVVHGADDGWTSAPVLSGLLGGAALLAAFIAWEMRTPAPMLPLRLFRSRAFRVSNITSFTFAVGVFGAIFLISQYFQVVRGYSPFESGLRTLPWTAAPMVVAPLAGLVVGRIGARTLLVAGQAMLAGALAWMATVSTVDAGYGSFIGAMVLGGVGMGLTFAPSATVVMASAAAEDRAMASGTNNTVREVGVAIGVAILASIFASHGSYASPQGFVDGLVPAVWTGAVIVAAGAVIVLLRLPGHLVTIEAPAGARESDRDAVTVSADA</sequence>
<dbReference type="EMBL" id="PSZD01000006">
    <property type="protein sequence ID" value="PPJ29119.1"/>
    <property type="molecule type" value="Genomic_DNA"/>
</dbReference>
<feature type="transmembrane region" description="Helical" evidence="7">
    <location>
        <begin position="178"/>
        <end position="199"/>
    </location>
</feature>
<feature type="transmembrane region" description="Helical" evidence="7">
    <location>
        <begin position="21"/>
        <end position="42"/>
    </location>
</feature>
<feature type="transmembrane region" description="Helical" evidence="7">
    <location>
        <begin position="414"/>
        <end position="434"/>
    </location>
</feature>
<evidence type="ECO:0000313" key="10">
    <source>
        <dbReference type="Proteomes" id="UP000238356"/>
    </source>
</evidence>
<feature type="transmembrane region" description="Helical" evidence="7">
    <location>
        <begin position="62"/>
        <end position="81"/>
    </location>
</feature>
<accession>A0A2S6A7W7</accession>
<keyword evidence="6 7" id="KW-0472">Membrane</keyword>
<feature type="transmembrane region" description="Helical" evidence="7">
    <location>
        <begin position="370"/>
        <end position="393"/>
    </location>
</feature>
<feature type="transmembrane region" description="Helical" evidence="7">
    <location>
        <begin position="148"/>
        <end position="172"/>
    </location>
</feature>
<dbReference type="Proteomes" id="UP000238356">
    <property type="component" value="Unassembled WGS sequence"/>
</dbReference>
<comment type="caution">
    <text evidence="9">The sequence shown here is derived from an EMBL/GenBank/DDBJ whole genome shotgun (WGS) entry which is preliminary data.</text>
</comment>
<feature type="transmembrane region" description="Helical" evidence="7">
    <location>
        <begin position="317"/>
        <end position="334"/>
    </location>
</feature>
<dbReference type="Pfam" id="PF07690">
    <property type="entry name" value="MFS_1"/>
    <property type="match status" value="1"/>
</dbReference>
<evidence type="ECO:0000256" key="3">
    <source>
        <dbReference type="ARBA" id="ARBA00022475"/>
    </source>
</evidence>
<proteinExistence type="predicted"/>
<keyword evidence="10" id="KW-1185">Reference proteome</keyword>
<dbReference type="GO" id="GO:0005886">
    <property type="term" value="C:plasma membrane"/>
    <property type="evidence" value="ECO:0007669"/>
    <property type="project" value="UniProtKB-SubCell"/>
</dbReference>
<feature type="domain" description="Major facilitator superfamily (MFS) profile" evidence="8">
    <location>
        <begin position="24"/>
        <end position="469"/>
    </location>
</feature>
<keyword evidence="5 7" id="KW-1133">Transmembrane helix</keyword>
<dbReference type="AlphaFoldDB" id="A0A2S6A7W7"/>
<keyword evidence="4 7" id="KW-0812">Transmembrane</keyword>
<dbReference type="InterPro" id="IPR004638">
    <property type="entry name" value="EmrB-like"/>
</dbReference>
<organism evidence="9 10">
    <name type="scientific">Nocardia nova</name>
    <dbReference type="NCBI Taxonomy" id="37330"/>
    <lineage>
        <taxon>Bacteria</taxon>
        <taxon>Bacillati</taxon>
        <taxon>Actinomycetota</taxon>
        <taxon>Actinomycetes</taxon>
        <taxon>Mycobacteriales</taxon>
        <taxon>Nocardiaceae</taxon>
        <taxon>Nocardia</taxon>
    </lineage>
</organism>
<keyword evidence="3" id="KW-1003">Cell membrane</keyword>
<evidence type="ECO:0000256" key="5">
    <source>
        <dbReference type="ARBA" id="ARBA00022989"/>
    </source>
</evidence>
<feature type="transmembrane region" description="Helical" evidence="7">
    <location>
        <begin position="446"/>
        <end position="465"/>
    </location>
</feature>
<feature type="transmembrane region" description="Helical" evidence="7">
    <location>
        <begin position="211"/>
        <end position="228"/>
    </location>
</feature>
<dbReference type="PANTHER" id="PTHR42718:SF42">
    <property type="entry name" value="EXPORT PROTEIN"/>
    <property type="match status" value="1"/>
</dbReference>
<name>A0A2S6A7W7_9NOCA</name>
<comment type="subcellular location">
    <subcellularLocation>
        <location evidence="1">Cell membrane</location>
        <topology evidence="1">Multi-pass membrane protein</topology>
    </subcellularLocation>
</comment>
<feature type="transmembrane region" description="Helical" evidence="7">
    <location>
        <begin position="115"/>
        <end position="136"/>
    </location>
</feature>
<dbReference type="CDD" id="cd17321">
    <property type="entry name" value="MFS_MMR_MDR_like"/>
    <property type="match status" value="1"/>
</dbReference>
<feature type="transmembrane region" description="Helical" evidence="7">
    <location>
        <begin position="341"/>
        <end position="358"/>
    </location>
</feature>
<dbReference type="NCBIfam" id="TIGR00711">
    <property type="entry name" value="efflux_EmrB"/>
    <property type="match status" value="1"/>
</dbReference>
<keyword evidence="2" id="KW-0813">Transport</keyword>
<evidence type="ECO:0000256" key="6">
    <source>
        <dbReference type="ARBA" id="ARBA00023136"/>
    </source>
</evidence>
<dbReference type="InterPro" id="IPR036259">
    <property type="entry name" value="MFS_trans_sf"/>
</dbReference>
<dbReference type="PRINTS" id="PR01036">
    <property type="entry name" value="TCRTETB"/>
</dbReference>
<protein>
    <submittedName>
        <fullName evidence="9">MFS transporter</fullName>
    </submittedName>
</protein>
<reference evidence="9 10" key="1">
    <citation type="submission" date="2018-02" db="EMBL/GenBank/DDBJ databases">
        <title>8 Nocardia nova and 1 Nocardia cyriacigeorgica strain used for evolution to TMP-SMX.</title>
        <authorList>
            <person name="Mehta H."/>
            <person name="Weng J."/>
            <person name="Shamoo Y."/>
        </authorList>
    </citation>
    <scope>NUCLEOTIDE SEQUENCE [LARGE SCALE GENOMIC DNA]</scope>
    <source>
        <strain evidence="9 10">BAA2227</strain>
    </source>
</reference>
<evidence type="ECO:0000256" key="1">
    <source>
        <dbReference type="ARBA" id="ARBA00004651"/>
    </source>
</evidence>
<feature type="transmembrane region" description="Helical" evidence="7">
    <location>
        <begin position="240"/>
        <end position="257"/>
    </location>
</feature>
<evidence type="ECO:0000259" key="8">
    <source>
        <dbReference type="PROSITE" id="PS50850"/>
    </source>
</evidence>
<dbReference type="SUPFAM" id="SSF103473">
    <property type="entry name" value="MFS general substrate transporter"/>
    <property type="match status" value="1"/>
</dbReference>
<evidence type="ECO:0000313" key="9">
    <source>
        <dbReference type="EMBL" id="PPJ29119.1"/>
    </source>
</evidence>
<gene>
    <name evidence="9" type="ORF">C5F51_11615</name>
</gene>
<dbReference type="PANTHER" id="PTHR42718">
    <property type="entry name" value="MAJOR FACILITATOR SUPERFAMILY MULTIDRUG TRANSPORTER MFSC"/>
    <property type="match status" value="1"/>
</dbReference>
<evidence type="ECO:0000256" key="4">
    <source>
        <dbReference type="ARBA" id="ARBA00022692"/>
    </source>
</evidence>
<dbReference type="InterPro" id="IPR011701">
    <property type="entry name" value="MFS"/>
</dbReference>
<dbReference type="Gene3D" id="1.20.1720.10">
    <property type="entry name" value="Multidrug resistance protein D"/>
    <property type="match status" value="1"/>
</dbReference>
<evidence type="ECO:0000256" key="7">
    <source>
        <dbReference type="SAM" id="Phobius"/>
    </source>
</evidence>
<dbReference type="RefSeq" id="WP_104363103.1">
    <property type="nucleotide sequence ID" value="NZ_PSZD01000006.1"/>
</dbReference>
<feature type="transmembrane region" description="Helical" evidence="7">
    <location>
        <begin position="90"/>
        <end position="109"/>
    </location>
</feature>
<feature type="transmembrane region" description="Helical" evidence="7">
    <location>
        <begin position="278"/>
        <end position="297"/>
    </location>
</feature>
<dbReference type="PROSITE" id="PS50850">
    <property type="entry name" value="MFS"/>
    <property type="match status" value="1"/>
</dbReference>
<dbReference type="GO" id="GO:0022857">
    <property type="term" value="F:transmembrane transporter activity"/>
    <property type="evidence" value="ECO:0007669"/>
    <property type="project" value="InterPro"/>
</dbReference>